<dbReference type="PROSITE" id="PS50174">
    <property type="entry name" value="G_PATCH"/>
    <property type="match status" value="1"/>
</dbReference>
<keyword evidence="8" id="KW-0508">mRNA splicing</keyword>
<feature type="region of interest" description="Disordered" evidence="10">
    <location>
        <begin position="311"/>
        <end position="354"/>
    </location>
</feature>
<feature type="domain" description="R3H" evidence="13">
    <location>
        <begin position="615"/>
        <end position="677"/>
    </location>
</feature>
<dbReference type="PANTHER" id="PTHR14195">
    <property type="entry name" value="G PATCH DOMAIN CONTAINING PROTEIN 2"/>
    <property type="match status" value="1"/>
</dbReference>
<comment type="caution">
    <text evidence="14">The sequence shown here is derived from an EMBL/GenBank/DDBJ whole genome shotgun (WGS) entry which is preliminary data.</text>
</comment>
<dbReference type="CDD" id="cd02646">
    <property type="entry name" value="R3H_G-patch"/>
    <property type="match status" value="1"/>
</dbReference>
<dbReference type="STRING" id="2656787.A0A370TDE9"/>
<dbReference type="GO" id="GO:0006397">
    <property type="term" value="P:mRNA processing"/>
    <property type="evidence" value="ECO:0007669"/>
    <property type="project" value="UniProtKB-KW"/>
</dbReference>
<feature type="region of interest" description="Disordered" evidence="10">
    <location>
        <begin position="1"/>
        <end position="40"/>
    </location>
</feature>
<evidence type="ECO:0000259" key="11">
    <source>
        <dbReference type="PROSITE" id="PS50013"/>
    </source>
</evidence>
<dbReference type="GO" id="GO:0006338">
    <property type="term" value="P:chromatin remodeling"/>
    <property type="evidence" value="ECO:0007669"/>
    <property type="project" value="UniProtKB-ARBA"/>
</dbReference>
<dbReference type="SUPFAM" id="SSF54160">
    <property type="entry name" value="Chromo domain-like"/>
    <property type="match status" value="1"/>
</dbReference>
<dbReference type="InterPro" id="IPR001374">
    <property type="entry name" value="R3H_dom"/>
</dbReference>
<feature type="domain" description="G-patch" evidence="12">
    <location>
        <begin position="742"/>
        <end position="785"/>
    </location>
</feature>
<comment type="subcellular location">
    <subcellularLocation>
        <location evidence="2">Cytoplasm</location>
    </subcellularLocation>
    <subcellularLocation>
        <location evidence="1">Nucleus</location>
    </subcellularLocation>
</comment>
<protein>
    <recommendedName>
        <fullName evidence="5">Protein SQS1</fullName>
    </recommendedName>
</protein>
<keyword evidence="15" id="KW-1185">Reference proteome</keyword>
<dbReference type="Pfam" id="PF01424">
    <property type="entry name" value="R3H"/>
    <property type="match status" value="1"/>
</dbReference>
<dbReference type="RefSeq" id="XP_031866194.1">
    <property type="nucleotide sequence ID" value="XM_032017551.1"/>
</dbReference>
<dbReference type="GO" id="GO:0003676">
    <property type="term" value="F:nucleic acid binding"/>
    <property type="evidence" value="ECO:0007669"/>
    <property type="project" value="UniProtKB-UniRule"/>
</dbReference>
<evidence type="ECO:0000256" key="4">
    <source>
        <dbReference type="ARBA" id="ARBA00011353"/>
    </source>
</evidence>
<feature type="compositionally biased region" description="Basic residues" evidence="10">
    <location>
        <begin position="256"/>
        <end position="272"/>
    </location>
</feature>
<keyword evidence="7" id="KW-0507">mRNA processing</keyword>
<dbReference type="PROSITE" id="PS50013">
    <property type="entry name" value="CHROMO_2"/>
    <property type="match status" value="1"/>
</dbReference>
<evidence type="ECO:0000256" key="7">
    <source>
        <dbReference type="ARBA" id="ARBA00022664"/>
    </source>
</evidence>
<dbReference type="SMART" id="SM00443">
    <property type="entry name" value="G_patch"/>
    <property type="match status" value="1"/>
</dbReference>
<name>A0A370TDE9_9HELO</name>
<comment type="subunit">
    <text evidence="4">Component of the NuA4 histone acetyltransferase complex.</text>
</comment>
<evidence type="ECO:0000259" key="13">
    <source>
        <dbReference type="PROSITE" id="PS51061"/>
    </source>
</evidence>
<dbReference type="GO" id="GO:0005737">
    <property type="term" value="C:cytoplasm"/>
    <property type="evidence" value="ECO:0007669"/>
    <property type="project" value="UniProtKB-SubCell"/>
</dbReference>
<dbReference type="Gene3D" id="3.30.1370.50">
    <property type="entry name" value="R3H-like domain"/>
    <property type="match status" value="1"/>
</dbReference>
<dbReference type="GO" id="GO:0005634">
    <property type="term" value="C:nucleus"/>
    <property type="evidence" value="ECO:0007669"/>
    <property type="project" value="UniProtKB-SubCell"/>
</dbReference>
<dbReference type="InterPro" id="IPR034082">
    <property type="entry name" value="R3H_G-patch"/>
</dbReference>
<feature type="region of interest" description="Disordered" evidence="10">
    <location>
        <begin position="233"/>
        <end position="277"/>
    </location>
</feature>
<evidence type="ECO:0000256" key="1">
    <source>
        <dbReference type="ARBA" id="ARBA00004123"/>
    </source>
</evidence>
<feature type="region of interest" description="Disordered" evidence="10">
    <location>
        <begin position="87"/>
        <end position="144"/>
    </location>
</feature>
<keyword evidence="6" id="KW-0963">Cytoplasm</keyword>
<dbReference type="GO" id="GO:0008380">
    <property type="term" value="P:RNA splicing"/>
    <property type="evidence" value="ECO:0007669"/>
    <property type="project" value="UniProtKB-KW"/>
</dbReference>
<dbReference type="InterPro" id="IPR000953">
    <property type="entry name" value="Chromo/chromo_shadow_dom"/>
</dbReference>
<proteinExistence type="inferred from homology"/>
<reference evidence="14 15" key="1">
    <citation type="journal article" date="2018" name="IMA Fungus">
        <title>IMA Genome-F 9: Draft genome sequence of Annulohypoxylon stygium, Aspergillus mulundensis, Berkeleyomyces basicola (syn. Thielaviopsis basicola), Ceratocystis smalleyi, two Cercospora beticola strains, Coleophoma cylindrospora, Fusarium fracticaudum, Phialophora cf. hyalina, and Morchella septimelata.</title>
        <authorList>
            <person name="Wingfield B.D."/>
            <person name="Bills G.F."/>
            <person name="Dong Y."/>
            <person name="Huang W."/>
            <person name="Nel W.J."/>
            <person name="Swalarsk-Parry B.S."/>
            <person name="Vaghefi N."/>
            <person name="Wilken P.M."/>
            <person name="An Z."/>
            <person name="de Beer Z.W."/>
            <person name="De Vos L."/>
            <person name="Chen L."/>
            <person name="Duong T.A."/>
            <person name="Gao Y."/>
            <person name="Hammerbacher A."/>
            <person name="Kikkert J.R."/>
            <person name="Li Y."/>
            <person name="Li H."/>
            <person name="Li K."/>
            <person name="Li Q."/>
            <person name="Liu X."/>
            <person name="Ma X."/>
            <person name="Naidoo K."/>
            <person name="Pethybridge S.J."/>
            <person name="Sun J."/>
            <person name="Steenkamp E.T."/>
            <person name="van der Nest M.A."/>
            <person name="van Wyk S."/>
            <person name="Wingfield M.J."/>
            <person name="Xiong C."/>
            <person name="Yue Q."/>
            <person name="Zhang X."/>
        </authorList>
    </citation>
    <scope>NUCLEOTIDE SEQUENCE [LARGE SCALE GENOMIC DNA]</scope>
    <source>
        <strain evidence="14 15">BP 5553</strain>
    </source>
</reference>
<dbReference type="AlphaFoldDB" id="A0A370TDE9"/>
<feature type="compositionally biased region" description="Polar residues" evidence="10">
    <location>
        <begin position="242"/>
        <end position="253"/>
    </location>
</feature>
<dbReference type="CDD" id="cd00024">
    <property type="entry name" value="CD_CSD"/>
    <property type="match status" value="1"/>
</dbReference>
<feature type="region of interest" description="Disordered" evidence="10">
    <location>
        <begin position="412"/>
        <end position="454"/>
    </location>
</feature>
<dbReference type="InterPro" id="IPR016197">
    <property type="entry name" value="Chromo-like_dom_sf"/>
</dbReference>
<dbReference type="InterPro" id="IPR051189">
    <property type="entry name" value="Splicing_assoc_domain"/>
</dbReference>
<dbReference type="Proteomes" id="UP000254866">
    <property type="component" value="Unassembled WGS sequence"/>
</dbReference>
<dbReference type="SUPFAM" id="SSF82708">
    <property type="entry name" value="R3H domain"/>
    <property type="match status" value="1"/>
</dbReference>
<accession>A0A370TDE9</accession>
<evidence type="ECO:0000256" key="5">
    <source>
        <dbReference type="ARBA" id="ARBA00018964"/>
    </source>
</evidence>
<dbReference type="OrthoDB" id="21470at2759"/>
<evidence type="ECO:0000256" key="9">
    <source>
        <dbReference type="ARBA" id="ARBA00023242"/>
    </source>
</evidence>
<feature type="compositionally biased region" description="Acidic residues" evidence="10">
    <location>
        <begin position="418"/>
        <end position="448"/>
    </location>
</feature>
<comment type="similarity">
    <text evidence="3">Belongs to the SQS1 family.</text>
</comment>
<evidence type="ECO:0000256" key="10">
    <source>
        <dbReference type="SAM" id="MobiDB-lite"/>
    </source>
</evidence>
<dbReference type="Pfam" id="PF01585">
    <property type="entry name" value="G-patch"/>
    <property type="match status" value="1"/>
</dbReference>
<feature type="compositionally biased region" description="Basic and acidic residues" evidence="10">
    <location>
        <begin position="87"/>
        <end position="103"/>
    </location>
</feature>
<sequence length="785" mass="86111">MPRGGKGARRGRGHFHPSASGGKRRGGLETSFVPFNGTALPQQNQDGFTLQQVAKNTAQHHAFGNPVQKLRHTKVNFVCAGTLDTRDEKDERDRRDGGDEGHAESALAEMSLDSPQQADMQMEGVTSEGRAPGAIPSTPPPNADEQQPAFVIDTLGSNPVDTGMAPPHVRAASPTPSNSSEEVILFRGRDRCGRGIPSRPRRDNTQTNTIDTRIKIIEDKIHEREELLEEVLHQKDPPVGSAQESSESFNSNIKGGKMHHGGRGGHRGRRSRTNNARIDDEDALLADYIANIDNEDSDLYDNPFHRRDLGGTDDDMWLGQTEESSGEPASGAWQPSHLGLGHPELYDTDGPSAFNGTKGDIERILSKSGQKSGVRYLVVWKNETVDEAQWVEASKLTSPNALAQLEEFETKGKLLAEEPSDSDDEDIDHESDDDDDDEEDDEDEDDDDLLQRRIDRMTDEQIARLLAKQEELGMGSDELKLFDAEADIEDDEDMGISRSAFSFAPIISTKKKPKARGAQRPRGEFPAASLLADAYDGFDVMDFERPSLKKKPKGRRGKVAFDLSDSELEASMEAAWDNDRTKKKERKQHREELRAQGLLGSKNGKTDLKAKYKEGMGIHAVNEEIKTFLMSHHTTISLPPMDKADRKIVHELANAFNLKSKSLGSGAKRFPVLCKTARTSVYVEGKFAAVEGRLIRRFLPRMDVGRKPYVNQRSGRGGGAGNGAASYRDGDIVGASAPELGVENKGRAMLEKMGWSMGTALGALNNKGILQPVSHVVKTTKAGLG</sequence>
<evidence type="ECO:0000256" key="3">
    <source>
        <dbReference type="ARBA" id="ARBA00010306"/>
    </source>
</evidence>
<organism evidence="14 15">
    <name type="scientific">Venustampulla echinocandica</name>
    <dbReference type="NCBI Taxonomy" id="2656787"/>
    <lineage>
        <taxon>Eukaryota</taxon>
        <taxon>Fungi</taxon>
        <taxon>Dikarya</taxon>
        <taxon>Ascomycota</taxon>
        <taxon>Pezizomycotina</taxon>
        <taxon>Leotiomycetes</taxon>
        <taxon>Helotiales</taxon>
        <taxon>Pleuroascaceae</taxon>
        <taxon>Venustampulla</taxon>
    </lineage>
</organism>
<evidence type="ECO:0000256" key="6">
    <source>
        <dbReference type="ARBA" id="ARBA00022490"/>
    </source>
</evidence>
<dbReference type="InterPro" id="IPR036867">
    <property type="entry name" value="R3H_dom_sf"/>
</dbReference>
<dbReference type="SMART" id="SM00393">
    <property type="entry name" value="R3H"/>
    <property type="match status" value="1"/>
</dbReference>
<evidence type="ECO:0000313" key="15">
    <source>
        <dbReference type="Proteomes" id="UP000254866"/>
    </source>
</evidence>
<evidence type="ECO:0000256" key="8">
    <source>
        <dbReference type="ARBA" id="ARBA00023187"/>
    </source>
</evidence>
<feature type="domain" description="Chromo" evidence="11">
    <location>
        <begin position="359"/>
        <end position="420"/>
    </location>
</feature>
<dbReference type="Gene3D" id="2.40.50.40">
    <property type="match status" value="1"/>
</dbReference>
<keyword evidence="9" id="KW-0539">Nucleus</keyword>
<evidence type="ECO:0000259" key="12">
    <source>
        <dbReference type="PROSITE" id="PS50174"/>
    </source>
</evidence>
<dbReference type="GeneID" id="43601777"/>
<feature type="compositionally biased region" description="Basic residues" evidence="10">
    <location>
        <begin position="1"/>
        <end position="15"/>
    </location>
</feature>
<dbReference type="InterPro" id="IPR000467">
    <property type="entry name" value="G_patch_dom"/>
</dbReference>
<evidence type="ECO:0000313" key="14">
    <source>
        <dbReference type="EMBL" id="RDL32472.1"/>
    </source>
</evidence>
<gene>
    <name evidence="14" type="ORF">BP5553_08928</name>
</gene>
<evidence type="ECO:0000256" key="2">
    <source>
        <dbReference type="ARBA" id="ARBA00004496"/>
    </source>
</evidence>
<dbReference type="EMBL" id="NPIC01000010">
    <property type="protein sequence ID" value="RDL32472.1"/>
    <property type="molecule type" value="Genomic_DNA"/>
</dbReference>
<dbReference type="PROSITE" id="PS51061">
    <property type="entry name" value="R3H"/>
    <property type="match status" value="1"/>
</dbReference>